<keyword evidence="2" id="KW-1185">Reference proteome</keyword>
<evidence type="ECO:0000313" key="1">
    <source>
        <dbReference type="EMBL" id="GAL82902.1"/>
    </source>
</evidence>
<dbReference type="STRING" id="153721.MYP_128"/>
<dbReference type="AlphaFoldDB" id="A0A098L8R6"/>
<dbReference type="EMBL" id="BBLT01000001">
    <property type="protein sequence ID" value="GAL82902.1"/>
    <property type="molecule type" value="Genomic_DNA"/>
</dbReference>
<reference evidence="1 2" key="1">
    <citation type="submission" date="2014-09" db="EMBL/GenBank/DDBJ databases">
        <title>Sporocytophaga myxococcoides PG-01 genome sequencing.</title>
        <authorList>
            <person name="Liu L."/>
            <person name="Gao P.J."/>
            <person name="Chen G.J."/>
            <person name="Wang L.S."/>
        </authorList>
    </citation>
    <scope>NUCLEOTIDE SEQUENCE [LARGE SCALE GENOMIC DNA]</scope>
    <source>
        <strain evidence="1 2">PG-01</strain>
    </source>
</reference>
<evidence type="ECO:0000313" key="2">
    <source>
        <dbReference type="Proteomes" id="UP000030185"/>
    </source>
</evidence>
<name>A0A098L8R6_9BACT</name>
<organism evidence="1 2">
    <name type="scientific">Sporocytophaga myxococcoides</name>
    <dbReference type="NCBI Taxonomy" id="153721"/>
    <lineage>
        <taxon>Bacteria</taxon>
        <taxon>Pseudomonadati</taxon>
        <taxon>Bacteroidota</taxon>
        <taxon>Cytophagia</taxon>
        <taxon>Cytophagales</taxon>
        <taxon>Cytophagaceae</taxon>
        <taxon>Sporocytophaga</taxon>
    </lineage>
</organism>
<proteinExistence type="predicted"/>
<accession>A0A098L8R6</accession>
<protein>
    <submittedName>
        <fullName evidence="1">Uncharacterized protein</fullName>
    </submittedName>
</protein>
<sequence length="80" mass="9366">MEEKTLITEAIELKPEDILRNPKGRIYKINSYHQNKNSFRLSPYPIVQEEENPISLIITKEALIAKKWELITEKDIKLSA</sequence>
<comment type="caution">
    <text evidence="1">The sequence shown here is derived from an EMBL/GenBank/DDBJ whole genome shotgun (WGS) entry which is preliminary data.</text>
</comment>
<dbReference type="Proteomes" id="UP000030185">
    <property type="component" value="Unassembled WGS sequence"/>
</dbReference>
<gene>
    <name evidence="1" type="ORF">MYP_128</name>
</gene>
<dbReference type="OrthoDB" id="9844065at2"/>
<dbReference type="RefSeq" id="WP_045457078.1">
    <property type="nucleotide sequence ID" value="NZ_BBLT01000001.1"/>
</dbReference>